<reference evidence="1 2" key="1">
    <citation type="submission" date="2017-12" db="EMBL/GenBank/DDBJ databases">
        <title>Sequencing, de novo assembly and annotation of complete genome of a new Thraustochytrid species, strain FCC1311.</title>
        <authorList>
            <person name="Sedici K."/>
            <person name="Godart F."/>
            <person name="Aiese Cigliano R."/>
            <person name="Sanseverino W."/>
            <person name="Barakat M."/>
            <person name="Ortet P."/>
            <person name="Marechal E."/>
            <person name="Cagnac O."/>
            <person name="Amato A."/>
        </authorList>
    </citation>
    <scope>NUCLEOTIDE SEQUENCE [LARGE SCALE GENOMIC DNA]</scope>
</reference>
<dbReference type="Proteomes" id="UP000241890">
    <property type="component" value="Unassembled WGS sequence"/>
</dbReference>
<name>A0A2R5GTF1_9STRA</name>
<evidence type="ECO:0000313" key="2">
    <source>
        <dbReference type="Proteomes" id="UP000241890"/>
    </source>
</evidence>
<dbReference type="AlphaFoldDB" id="A0A2R5GTF1"/>
<evidence type="ECO:0000313" key="1">
    <source>
        <dbReference type="EMBL" id="GBG34147.1"/>
    </source>
</evidence>
<sequence length="454" mass="49097">MRAKDFCEDVHKAVRALLYGEGPPTPPLASSGGEGAALAKETHILNIKAEEGLLSMALCQAIDELASLEVSRENSSRALALLELAIEIAGGNKEAGSEAREKLGEKLDGLREKIRSAEDNPDEMATWAKNLASSAGAPAPDDIGKTISKLVNGRWSMLAHIMQVVPGADGEPLQSAQLGRNAKRKVKVAGNVLQSRFQDQLNLSEDVTLALRQNLPLPAVVSKSFGSERAIFTAPHGTYVVRKEGELHLAENYASFVAEGLARLCEGEFIGWSPAEIFRSQESKLPHLQAYDPNFTPLGAEKPEGFHGVLNNALSQWSKTSKDEQVLHFDCHGRKNWKVGEAQGAVTVGMGALERYARSVSNFRLTEAEIIEAKTTIVHAIQAGLGSNWVVDANPKYAGAGGDSYRTMTRMSVDALDGEILAVQLEMSREFRIALVLDSGLMQRFASSLKSIRL</sequence>
<protein>
    <submittedName>
        <fullName evidence="1">Uncharacterized protein</fullName>
    </submittedName>
</protein>
<proteinExistence type="predicted"/>
<dbReference type="InParanoid" id="A0A2R5GTF1"/>
<dbReference type="EMBL" id="BEYU01000181">
    <property type="protein sequence ID" value="GBG34147.1"/>
    <property type="molecule type" value="Genomic_DNA"/>
</dbReference>
<comment type="caution">
    <text evidence="1">The sequence shown here is derived from an EMBL/GenBank/DDBJ whole genome shotgun (WGS) entry which is preliminary data.</text>
</comment>
<keyword evidence="2" id="KW-1185">Reference proteome</keyword>
<accession>A0A2R5GTF1</accession>
<gene>
    <name evidence="1" type="ORF">FCC1311_103712</name>
</gene>
<organism evidence="1 2">
    <name type="scientific">Hondaea fermentalgiana</name>
    <dbReference type="NCBI Taxonomy" id="2315210"/>
    <lineage>
        <taxon>Eukaryota</taxon>
        <taxon>Sar</taxon>
        <taxon>Stramenopiles</taxon>
        <taxon>Bigyra</taxon>
        <taxon>Labyrinthulomycetes</taxon>
        <taxon>Thraustochytrida</taxon>
        <taxon>Thraustochytriidae</taxon>
        <taxon>Hondaea</taxon>
    </lineage>
</organism>